<keyword evidence="12" id="KW-1015">Disulfide bond</keyword>
<feature type="domain" description="PLAC" evidence="18">
    <location>
        <begin position="674"/>
        <end position="717"/>
    </location>
</feature>
<evidence type="ECO:0000256" key="4">
    <source>
        <dbReference type="ARBA" id="ARBA00022670"/>
    </source>
</evidence>
<feature type="active site" evidence="14">
    <location>
        <position position="45"/>
    </location>
</feature>
<dbReference type="AlphaFoldDB" id="A0AAV6QH59"/>
<keyword evidence="6 16" id="KW-0732">Signal</keyword>
<feature type="region of interest" description="Disordered" evidence="15">
    <location>
        <begin position="752"/>
        <end position="840"/>
    </location>
</feature>
<sequence>MCIFMLTFLFCPTGYAPVTGMCHPVRSCTLNHEDGFSSAFVVAHETGHVLGMEHDGQGNRCGDETAMGSVMAPLVQAAFHRYHWSMCSGQELKRYINTYDCLLDDPFKHDWPQLPELPGINYSMDEQCRFDFGVGYKICTSFRTFDPCKQLWCSHPDNPYFCKTKKGPPLDGTECAPGKWCYKGHCMWKIPNQVKQDGAWGSWSKYGSCSRSCGTGVRFRTRLCNNPAPSNGGQDCPGVNYEYQLCNTDDCPKHFEDFRAQQCQLRNSHFEFQNAKHHWLPYEHPDTNKRCHLYCQSKETADVAYMKQLVHDGTRCSYKDAYSICVRGECVKVGCDREIGSSKVEDKCGVCGGDNSHCRTIKGTFTRTPKKPGKQLSKRAQKETSLLENTLWKTRGVFSLPKGARNVILNETEDSRNVLAIKNQATGHYVLNGKGEEVKSRSFIDLGVEWHYIIEDNVETLHTDGPLHDPVVVLIIPKDNETRSTLMYKYIIHEDSVPVNTNNVIQEETYEWALKSWSPCSKPCAGGFQYTKYGCRKKGDTKMVHRGYCDASKKPKPIRRMCNLQDCTQPQWISDEWEHCSKTCSSLGFQIRTVRCMQLLHDGTNRSVHSKYCSSEKPESRRPCNRVPCPAQWRTGAWSECSVTCGEGMERRLVTCRIGDQCSGEKPEAVRPCRPGPCHDEPCSGDKSIFCQMEVLARYCSIPGYNKLCCDSCSKRSGALSLFSEAAETEEHVRFGSASQLLETLTASVAANTTRSGKQGSGKGSTASGNAVKHITTPAPLKKDHSKVTTKPRRVPRHVVLPGRKLPAMAPFPPADPTEGQRWSSLTDNRWPTAHSEVER</sequence>
<name>A0AAV6QH59_SOLSE</name>
<organism evidence="19 20">
    <name type="scientific">Solea senegalensis</name>
    <name type="common">Senegalese sole</name>
    <dbReference type="NCBI Taxonomy" id="28829"/>
    <lineage>
        <taxon>Eukaryota</taxon>
        <taxon>Metazoa</taxon>
        <taxon>Chordata</taxon>
        <taxon>Craniata</taxon>
        <taxon>Vertebrata</taxon>
        <taxon>Euteleostomi</taxon>
        <taxon>Actinopterygii</taxon>
        <taxon>Neopterygii</taxon>
        <taxon>Teleostei</taxon>
        <taxon>Neoteleostei</taxon>
        <taxon>Acanthomorphata</taxon>
        <taxon>Carangaria</taxon>
        <taxon>Pleuronectiformes</taxon>
        <taxon>Pleuronectoidei</taxon>
        <taxon>Soleidae</taxon>
        <taxon>Solea</taxon>
    </lineage>
</organism>
<keyword evidence="5 14" id="KW-0479">Metal-binding</keyword>
<feature type="binding site" evidence="14">
    <location>
        <position position="44"/>
    </location>
    <ligand>
        <name>Zn(2+)</name>
        <dbReference type="ChEBI" id="CHEBI:29105"/>
        <note>catalytic</note>
    </ligand>
</feature>
<dbReference type="Proteomes" id="UP000693946">
    <property type="component" value="Linkage Group LG5"/>
</dbReference>
<dbReference type="GO" id="GO:0030198">
    <property type="term" value="P:extracellular matrix organization"/>
    <property type="evidence" value="ECO:0007669"/>
    <property type="project" value="TreeGrafter"/>
</dbReference>
<evidence type="ECO:0000256" key="12">
    <source>
        <dbReference type="ARBA" id="ARBA00023157"/>
    </source>
</evidence>
<keyword evidence="11" id="KW-0865">Zymogen</keyword>
<dbReference type="Pfam" id="PF17771">
    <property type="entry name" value="ADAMTS_CR_2"/>
    <property type="match status" value="1"/>
</dbReference>
<dbReference type="InterPro" id="IPR045371">
    <property type="entry name" value="ADAMTS_CR_3"/>
</dbReference>
<keyword evidence="20" id="KW-1185">Reference proteome</keyword>
<feature type="compositionally biased region" description="Polar residues" evidence="15">
    <location>
        <begin position="821"/>
        <end position="830"/>
    </location>
</feature>
<dbReference type="InterPro" id="IPR010294">
    <property type="entry name" value="ADAMTS_spacer1"/>
</dbReference>
<dbReference type="SMART" id="SM00209">
    <property type="entry name" value="TSP1"/>
    <property type="match status" value="4"/>
</dbReference>
<evidence type="ECO:0000256" key="14">
    <source>
        <dbReference type="PROSITE-ProRule" id="PRU00276"/>
    </source>
</evidence>
<evidence type="ECO:0000313" key="20">
    <source>
        <dbReference type="Proteomes" id="UP000693946"/>
    </source>
</evidence>
<dbReference type="Pfam" id="PF05986">
    <property type="entry name" value="ADAMTS_spacer1"/>
    <property type="match status" value="1"/>
</dbReference>
<keyword evidence="13" id="KW-0325">Glycoprotein</keyword>
<dbReference type="PANTHER" id="PTHR13723:SF158">
    <property type="entry name" value="A DISINTEGRIN AND METALLOPROTEINASE WITH THROMBOSPONDIN MOTIFS 3"/>
    <property type="match status" value="1"/>
</dbReference>
<dbReference type="InterPro" id="IPR041645">
    <property type="entry name" value="ADAMTS_CR_2"/>
</dbReference>
<evidence type="ECO:0000256" key="7">
    <source>
        <dbReference type="ARBA" id="ARBA00022737"/>
    </source>
</evidence>
<gene>
    <name evidence="19" type="ORF">JOB18_038505</name>
</gene>
<dbReference type="InterPro" id="IPR000884">
    <property type="entry name" value="TSP1_rpt"/>
</dbReference>
<evidence type="ECO:0000256" key="15">
    <source>
        <dbReference type="SAM" id="MobiDB-lite"/>
    </source>
</evidence>
<dbReference type="FunFam" id="3.40.1620.60:FF:000001">
    <property type="entry name" value="A disintegrin and metalloproteinase with thrombospondin motifs 3"/>
    <property type="match status" value="1"/>
</dbReference>
<protein>
    <submittedName>
        <fullName evidence="19">A disintegrin and metalloproteinase with thrombospondin motifs 3</fullName>
    </submittedName>
</protein>
<dbReference type="Pfam" id="PF01421">
    <property type="entry name" value="Reprolysin"/>
    <property type="match status" value="1"/>
</dbReference>
<dbReference type="InterPro" id="IPR010909">
    <property type="entry name" value="PLAC"/>
</dbReference>
<feature type="compositionally biased region" description="Polar residues" evidence="15">
    <location>
        <begin position="752"/>
        <end position="769"/>
    </location>
</feature>
<dbReference type="GO" id="GO:0046872">
    <property type="term" value="F:metal ion binding"/>
    <property type="evidence" value="ECO:0007669"/>
    <property type="project" value="UniProtKB-KW"/>
</dbReference>
<evidence type="ECO:0000256" key="11">
    <source>
        <dbReference type="ARBA" id="ARBA00023145"/>
    </source>
</evidence>
<comment type="caution">
    <text evidence="14">Lacks conserved residue(s) required for the propagation of feature annotation.</text>
</comment>
<evidence type="ECO:0000256" key="16">
    <source>
        <dbReference type="SAM" id="SignalP"/>
    </source>
</evidence>
<evidence type="ECO:0000256" key="8">
    <source>
        <dbReference type="ARBA" id="ARBA00022801"/>
    </source>
</evidence>
<keyword evidence="8" id="KW-0378">Hydrolase</keyword>
<evidence type="ECO:0000256" key="2">
    <source>
        <dbReference type="ARBA" id="ARBA00022525"/>
    </source>
</evidence>
<keyword evidence="4" id="KW-0645">Protease</keyword>
<evidence type="ECO:0000256" key="9">
    <source>
        <dbReference type="ARBA" id="ARBA00022833"/>
    </source>
</evidence>
<evidence type="ECO:0000256" key="13">
    <source>
        <dbReference type="ARBA" id="ARBA00023180"/>
    </source>
</evidence>
<evidence type="ECO:0000259" key="17">
    <source>
        <dbReference type="PROSITE" id="PS50215"/>
    </source>
</evidence>
<evidence type="ECO:0000259" key="18">
    <source>
        <dbReference type="PROSITE" id="PS50900"/>
    </source>
</evidence>
<dbReference type="InterPro" id="IPR001590">
    <property type="entry name" value="Peptidase_M12B"/>
</dbReference>
<comment type="subcellular location">
    <subcellularLocation>
        <location evidence="1">Secreted</location>
        <location evidence="1">Extracellular space</location>
        <location evidence="1">Extracellular matrix</location>
    </subcellularLocation>
</comment>
<evidence type="ECO:0000313" key="19">
    <source>
        <dbReference type="EMBL" id="KAG7490579.1"/>
    </source>
</evidence>
<evidence type="ECO:0000256" key="5">
    <source>
        <dbReference type="ARBA" id="ARBA00022723"/>
    </source>
</evidence>
<evidence type="ECO:0000256" key="10">
    <source>
        <dbReference type="ARBA" id="ARBA00023049"/>
    </source>
</evidence>
<dbReference type="InterPro" id="IPR050439">
    <property type="entry name" value="ADAMTS_ADAMTS-like"/>
</dbReference>
<keyword evidence="2" id="KW-0964">Secreted</keyword>
<feature type="chain" id="PRO_5043686514" evidence="16">
    <location>
        <begin position="21"/>
        <end position="840"/>
    </location>
</feature>
<comment type="caution">
    <text evidence="19">The sequence shown here is derived from an EMBL/GenBank/DDBJ whole genome shotgun (WGS) entry which is preliminary data.</text>
</comment>
<keyword evidence="9 14" id="KW-0862">Zinc</keyword>
<feature type="binding site" evidence="14">
    <location>
        <position position="54"/>
    </location>
    <ligand>
        <name>Zn(2+)</name>
        <dbReference type="ChEBI" id="CHEBI:29105"/>
        <note>catalytic</note>
    </ligand>
</feature>
<dbReference type="FunFam" id="2.20.100.10:FF:000011">
    <property type="entry name" value="A disintegrin and metalloproteinase with thrombospondin motifs 3"/>
    <property type="match status" value="1"/>
</dbReference>
<dbReference type="GO" id="GO:0006508">
    <property type="term" value="P:proteolysis"/>
    <property type="evidence" value="ECO:0007669"/>
    <property type="project" value="UniProtKB-KW"/>
</dbReference>
<dbReference type="PROSITE" id="PS50900">
    <property type="entry name" value="PLAC"/>
    <property type="match status" value="1"/>
</dbReference>
<evidence type="ECO:0000256" key="3">
    <source>
        <dbReference type="ARBA" id="ARBA00022530"/>
    </source>
</evidence>
<feature type="signal peptide" evidence="16">
    <location>
        <begin position="1"/>
        <end position="20"/>
    </location>
</feature>
<keyword evidence="3" id="KW-0272">Extracellular matrix</keyword>
<accession>A0AAV6QH59</accession>
<dbReference type="PROSITE" id="PS50215">
    <property type="entry name" value="ADAM_MEPRO"/>
    <property type="match status" value="1"/>
</dbReference>
<dbReference type="FunFam" id="2.20.100.10:FF:000006">
    <property type="entry name" value="A disintegrin and metalloproteinase with thrombospondin motifs 1"/>
    <property type="match status" value="1"/>
</dbReference>
<keyword evidence="10 19" id="KW-0482">Metalloprotease</keyword>
<reference evidence="19 20" key="1">
    <citation type="journal article" date="2021" name="Sci. Rep.">
        <title>Chromosome anchoring in Senegalese sole (Solea senegalensis) reveals sex-associated markers and genome rearrangements in flatfish.</title>
        <authorList>
            <person name="Guerrero-Cozar I."/>
            <person name="Gomez-Garrido J."/>
            <person name="Berbel C."/>
            <person name="Martinez-Blanch J.F."/>
            <person name="Alioto T."/>
            <person name="Claros M.G."/>
            <person name="Gagnaire P.A."/>
            <person name="Manchado M."/>
        </authorList>
    </citation>
    <scope>NUCLEOTIDE SEQUENCE [LARGE SCALE GENOMIC DNA]</scope>
    <source>
        <strain evidence="19">Sse05_10M</strain>
    </source>
</reference>
<dbReference type="PROSITE" id="PS50092">
    <property type="entry name" value="TSP1"/>
    <property type="match status" value="4"/>
</dbReference>
<feature type="domain" description="Peptidase M12B" evidence="17">
    <location>
        <begin position="14"/>
        <end position="106"/>
    </location>
</feature>
<feature type="compositionally biased region" description="Basic residues" evidence="15">
    <location>
        <begin position="788"/>
        <end position="797"/>
    </location>
</feature>
<dbReference type="EMBL" id="JAGKHQ010000017">
    <property type="protein sequence ID" value="KAG7490579.1"/>
    <property type="molecule type" value="Genomic_DNA"/>
</dbReference>
<dbReference type="GO" id="GO:0004222">
    <property type="term" value="F:metalloendopeptidase activity"/>
    <property type="evidence" value="ECO:0007669"/>
    <property type="project" value="InterPro"/>
</dbReference>
<dbReference type="Pfam" id="PF00090">
    <property type="entry name" value="TSP_1"/>
    <property type="match status" value="1"/>
</dbReference>
<evidence type="ECO:0000256" key="1">
    <source>
        <dbReference type="ARBA" id="ARBA00004498"/>
    </source>
</evidence>
<dbReference type="PANTHER" id="PTHR13723">
    <property type="entry name" value="ADAMTS A DISINTEGRIN AND METALLOPROTEASE WITH THROMBOSPONDIN MOTIFS PROTEASE"/>
    <property type="match status" value="1"/>
</dbReference>
<evidence type="ECO:0000256" key="6">
    <source>
        <dbReference type="ARBA" id="ARBA00022729"/>
    </source>
</evidence>
<dbReference type="Pfam" id="PF19030">
    <property type="entry name" value="TSP1_ADAMTS"/>
    <property type="match status" value="3"/>
</dbReference>
<dbReference type="Pfam" id="PF19236">
    <property type="entry name" value="ADAMTS_CR_3"/>
    <property type="match status" value="1"/>
</dbReference>
<keyword evidence="7" id="KW-0677">Repeat</keyword>
<dbReference type="GO" id="GO:0031012">
    <property type="term" value="C:extracellular matrix"/>
    <property type="evidence" value="ECO:0007669"/>
    <property type="project" value="TreeGrafter"/>
</dbReference>
<proteinExistence type="predicted"/>
<feature type="binding site" evidence="14">
    <location>
        <position position="48"/>
    </location>
    <ligand>
        <name>Zn(2+)</name>
        <dbReference type="ChEBI" id="CHEBI:29105"/>
        <note>catalytic</note>
    </ligand>
</feature>